<organism evidence="1 2">
    <name type="scientific">Elizabethkingia argenteiflava</name>
    <dbReference type="NCBI Taxonomy" id="2681556"/>
    <lineage>
        <taxon>Bacteria</taxon>
        <taxon>Pseudomonadati</taxon>
        <taxon>Bacteroidota</taxon>
        <taxon>Flavobacteriia</taxon>
        <taxon>Flavobacteriales</taxon>
        <taxon>Weeksellaceae</taxon>
        <taxon>Elizabethkingia</taxon>
    </lineage>
</organism>
<dbReference type="AlphaFoldDB" id="A0A845PUU7"/>
<comment type="caution">
    <text evidence="1">The sequence shown here is derived from an EMBL/GenBank/DDBJ whole genome shotgun (WGS) entry which is preliminary data.</text>
</comment>
<proteinExistence type="predicted"/>
<evidence type="ECO:0000313" key="2">
    <source>
        <dbReference type="Proteomes" id="UP000553459"/>
    </source>
</evidence>
<reference evidence="1 2" key="1">
    <citation type="submission" date="2019-11" db="EMBL/GenBank/DDBJ databases">
        <title>Characterization of Elizabethkingia argenteiflava sp. nov., isolated from inner surface of Soybean Pods.</title>
        <authorList>
            <person name="Mo S."/>
        </authorList>
    </citation>
    <scope>NUCLEOTIDE SEQUENCE [LARGE SCALE GENOMIC DNA]</scope>
    <source>
        <strain evidence="1 2">YB22</strain>
    </source>
</reference>
<feature type="non-terminal residue" evidence="1">
    <location>
        <position position="1"/>
    </location>
</feature>
<name>A0A845PUU7_9FLAO</name>
<dbReference type="Proteomes" id="UP000553459">
    <property type="component" value="Unassembled WGS sequence"/>
</dbReference>
<gene>
    <name evidence="1" type="ORF">GNY06_09495</name>
</gene>
<keyword evidence="2" id="KW-1185">Reference proteome</keyword>
<sequence>AVQNGSNHGIDLVGMRKDGKFDFFEVKTNTTGKVSPLSVRQVNSFKFIRDILGKRKAEQGGWGISFDEVKKMRNPKNWGDTRIIDIFIKNGKLDKVLTSQW</sequence>
<dbReference type="RefSeq" id="WP_212995105.1">
    <property type="nucleotide sequence ID" value="NZ_JAAABJ010000576.1"/>
</dbReference>
<protein>
    <submittedName>
        <fullName evidence="1">Uncharacterized protein</fullName>
    </submittedName>
</protein>
<accession>A0A845PUU7</accession>
<evidence type="ECO:0000313" key="1">
    <source>
        <dbReference type="EMBL" id="NAW51604.1"/>
    </source>
</evidence>
<dbReference type="EMBL" id="JAAABJ010000576">
    <property type="protein sequence ID" value="NAW51604.1"/>
    <property type="molecule type" value="Genomic_DNA"/>
</dbReference>